<evidence type="ECO:0000256" key="1">
    <source>
        <dbReference type="SAM" id="MobiDB-lite"/>
    </source>
</evidence>
<dbReference type="WBParaSite" id="nRc.2.0.1.t16680-RA">
    <property type="protein sequence ID" value="nRc.2.0.1.t16680-RA"/>
    <property type="gene ID" value="nRc.2.0.1.g16680"/>
</dbReference>
<dbReference type="AlphaFoldDB" id="A0A915IS35"/>
<organism evidence="2 3">
    <name type="scientific">Romanomermis culicivorax</name>
    <name type="common">Nematode worm</name>
    <dbReference type="NCBI Taxonomy" id="13658"/>
    <lineage>
        <taxon>Eukaryota</taxon>
        <taxon>Metazoa</taxon>
        <taxon>Ecdysozoa</taxon>
        <taxon>Nematoda</taxon>
        <taxon>Enoplea</taxon>
        <taxon>Dorylaimia</taxon>
        <taxon>Mermithida</taxon>
        <taxon>Mermithoidea</taxon>
        <taxon>Mermithidae</taxon>
        <taxon>Romanomermis</taxon>
    </lineage>
</organism>
<feature type="compositionally biased region" description="Polar residues" evidence="1">
    <location>
        <begin position="155"/>
        <end position="174"/>
    </location>
</feature>
<name>A0A915IS35_ROMCU</name>
<dbReference type="Proteomes" id="UP000887565">
    <property type="component" value="Unplaced"/>
</dbReference>
<evidence type="ECO:0000313" key="2">
    <source>
        <dbReference type="Proteomes" id="UP000887565"/>
    </source>
</evidence>
<accession>A0A915IS35</accession>
<proteinExistence type="predicted"/>
<feature type="region of interest" description="Disordered" evidence="1">
    <location>
        <begin position="90"/>
        <end position="174"/>
    </location>
</feature>
<keyword evidence="2" id="KW-1185">Reference proteome</keyword>
<reference evidence="3" key="1">
    <citation type="submission" date="2022-11" db="UniProtKB">
        <authorList>
            <consortium name="WormBaseParasite"/>
        </authorList>
    </citation>
    <scope>IDENTIFICATION</scope>
</reference>
<evidence type="ECO:0000313" key="3">
    <source>
        <dbReference type="WBParaSite" id="nRc.2.0.1.t16680-RA"/>
    </source>
</evidence>
<protein>
    <submittedName>
        <fullName evidence="3">RRM domain-containing protein</fullName>
    </submittedName>
</protein>
<sequence>MQGRYKQPSSMALYGRQMGALTGQMTIPPLNMQQFAMTAPHYLPPVKSMTAGDHDARVGMAPPAPFFNMFQTAPRMPPDTQMTTTTLQAAPFGSTQTPPTFGSTQAPPTFGSTQAPPSFGSTQAPPTFANVKSPEKPPLPQQDRRDRGSLLPAPSSKSMANMSTESTASSLQHQSAKILPQPLLMNAQTPAIADLTQMPLIKPPILQHNMSQQLGFNNNALNVQNMQNQFALGHLQGMLIDQQQQQKPVIDRSMLREGVFMDNVIAAGSKNQQIYEPDACICAENVPKDMLRYGTIRDFFAPLRLEGPDSIKLFDLGGPLGNVYCRFLTRQEAQLALRLEGKKPGVRLRLCSDVEYDNVRDTTKTAAVSDSQFK</sequence>
<feature type="compositionally biased region" description="Polar residues" evidence="1">
    <location>
        <begin position="90"/>
        <end position="125"/>
    </location>
</feature>